<sequence length="52" mass="6247">MSSRAGCEWWWRGPSWWRRQCRPEQKARTWRGEGRGGRQRGRELGESSRALD</sequence>
<organism evidence="2 3">
    <name type="scientific">Catenaria anguillulae PL171</name>
    <dbReference type="NCBI Taxonomy" id="765915"/>
    <lineage>
        <taxon>Eukaryota</taxon>
        <taxon>Fungi</taxon>
        <taxon>Fungi incertae sedis</taxon>
        <taxon>Blastocladiomycota</taxon>
        <taxon>Blastocladiomycetes</taxon>
        <taxon>Blastocladiales</taxon>
        <taxon>Catenariaceae</taxon>
        <taxon>Catenaria</taxon>
    </lineage>
</organism>
<reference evidence="2 3" key="1">
    <citation type="submission" date="2016-07" db="EMBL/GenBank/DDBJ databases">
        <title>Pervasive Adenine N6-methylation of Active Genes in Fungi.</title>
        <authorList>
            <consortium name="DOE Joint Genome Institute"/>
            <person name="Mondo S.J."/>
            <person name="Dannebaum R.O."/>
            <person name="Kuo R.C."/>
            <person name="Labutti K."/>
            <person name="Haridas S."/>
            <person name="Kuo A."/>
            <person name="Salamov A."/>
            <person name="Ahrendt S.R."/>
            <person name="Lipzen A."/>
            <person name="Sullivan W."/>
            <person name="Andreopoulos W.B."/>
            <person name="Clum A."/>
            <person name="Lindquist E."/>
            <person name="Daum C."/>
            <person name="Ramamoorthy G.K."/>
            <person name="Gryganskyi A."/>
            <person name="Culley D."/>
            <person name="Magnuson J.K."/>
            <person name="James T.Y."/>
            <person name="O'Malley M.A."/>
            <person name="Stajich J.E."/>
            <person name="Spatafora J.W."/>
            <person name="Visel A."/>
            <person name="Grigoriev I.V."/>
        </authorList>
    </citation>
    <scope>NUCLEOTIDE SEQUENCE [LARGE SCALE GENOMIC DNA]</scope>
    <source>
        <strain evidence="2 3">PL171</strain>
    </source>
</reference>
<evidence type="ECO:0000313" key="3">
    <source>
        <dbReference type="Proteomes" id="UP000193411"/>
    </source>
</evidence>
<keyword evidence="3" id="KW-1185">Reference proteome</keyword>
<gene>
    <name evidence="2" type="ORF">BCR44DRAFT_1427015</name>
</gene>
<dbReference type="AlphaFoldDB" id="A0A1Y2HWX3"/>
<protein>
    <submittedName>
        <fullName evidence="2">Uncharacterized protein</fullName>
    </submittedName>
</protein>
<evidence type="ECO:0000256" key="1">
    <source>
        <dbReference type="SAM" id="MobiDB-lite"/>
    </source>
</evidence>
<comment type="caution">
    <text evidence="2">The sequence shown here is derived from an EMBL/GenBank/DDBJ whole genome shotgun (WGS) entry which is preliminary data.</text>
</comment>
<name>A0A1Y2HWX3_9FUNG</name>
<dbReference type="EMBL" id="MCFL01000006">
    <property type="protein sequence ID" value="ORZ39009.1"/>
    <property type="molecule type" value="Genomic_DNA"/>
</dbReference>
<accession>A0A1Y2HWX3</accession>
<evidence type="ECO:0000313" key="2">
    <source>
        <dbReference type="EMBL" id="ORZ39009.1"/>
    </source>
</evidence>
<proteinExistence type="predicted"/>
<feature type="region of interest" description="Disordered" evidence="1">
    <location>
        <begin position="27"/>
        <end position="52"/>
    </location>
</feature>
<dbReference type="Proteomes" id="UP000193411">
    <property type="component" value="Unassembled WGS sequence"/>
</dbReference>